<sequence>MQAALTRSIAAVRPGRTSRQVTRASAEFYGPDRVKFLGPFSGNTPSYLKGEYPGDYGWDTAGLSADPETFSRYRELEVIHARWAMLGALGCVTPELLQNSGTASFGEAVWFKAGAQIFQDGGLDYLGNPSLVHAQSIVAVLLSQIVLMGLIEGYRVSGGPAGEVSDPLYPGEAFDPLGLADDPDTFAELKVKELKNGRLAMVSMFGFFIQAIVTGDGPIKNLDDHLASPSTTNFWVNSASTLA</sequence>
<keyword evidence="8" id="KW-0479">Metal-binding</keyword>
<feature type="binding site" evidence="17">
    <location>
        <position position="193"/>
    </location>
    <ligand>
        <name>chlorophyll a</name>
        <dbReference type="ChEBI" id="CHEBI:58416"/>
        <label>1</label>
    </ligand>
</feature>
<keyword evidence="3 18" id="KW-0150">Chloroplast</keyword>
<keyword evidence="11" id="KW-0809">Transit peptide</keyword>
<dbReference type="SUPFAM" id="SSF103511">
    <property type="entry name" value="Chlorophyll a-b binding protein"/>
    <property type="match status" value="1"/>
</dbReference>
<evidence type="ECO:0000256" key="3">
    <source>
        <dbReference type="ARBA" id="ARBA00022528"/>
    </source>
</evidence>
<evidence type="ECO:0000256" key="5">
    <source>
        <dbReference type="ARBA" id="ARBA00022553"/>
    </source>
</evidence>
<evidence type="ECO:0000256" key="16">
    <source>
        <dbReference type="ARBA" id="ARBA00023276"/>
    </source>
</evidence>
<keyword evidence="7" id="KW-0812">Transmembrane</keyword>
<evidence type="ECO:0000256" key="2">
    <source>
        <dbReference type="ARBA" id="ARBA00022494"/>
    </source>
</evidence>
<evidence type="ECO:0000256" key="13">
    <source>
        <dbReference type="ARBA" id="ARBA00022991"/>
    </source>
</evidence>
<feature type="binding site" evidence="17">
    <location>
        <position position="210"/>
    </location>
    <ligand>
        <name>chlorophyll a</name>
        <dbReference type="ChEBI" id="CHEBI:58416"/>
        <label>1</label>
    </ligand>
</feature>
<feature type="binding site" evidence="17">
    <location>
        <position position="192"/>
    </location>
    <ligand>
        <name>chlorophyll a</name>
        <dbReference type="ChEBI" id="CHEBI:58416"/>
        <label>1</label>
    </ligand>
</feature>
<comment type="function">
    <text evidence="18">The light-harvesting complex (LHC) functions as a light receptor, it captures and delivers excitation energy to photosystems with which it is closely associated.</text>
</comment>
<dbReference type="GO" id="GO:0009522">
    <property type="term" value="C:photosystem I"/>
    <property type="evidence" value="ECO:0007669"/>
    <property type="project" value="UniProtKB-KW"/>
</dbReference>
<feature type="binding site" evidence="17">
    <location>
        <position position="196"/>
    </location>
    <ligand>
        <name>chlorophyll a</name>
        <dbReference type="ChEBI" id="CHEBI:58416"/>
        <label>1</label>
    </ligand>
</feature>
<feature type="binding site" description="axial binding residue" evidence="17">
    <location>
        <position position="132"/>
    </location>
    <ligand>
        <name>chlorophyll b</name>
        <dbReference type="ChEBI" id="CHEBI:61721"/>
        <label>1</label>
    </ligand>
    <ligandPart>
        <name>Mg</name>
        <dbReference type="ChEBI" id="CHEBI:25107"/>
    </ligandPart>
</feature>
<dbReference type="Pfam" id="PF00504">
    <property type="entry name" value="Chloroa_b-bind"/>
    <property type="match status" value="1"/>
</dbReference>
<dbReference type="GO" id="GO:0046872">
    <property type="term" value="F:metal ion binding"/>
    <property type="evidence" value="ECO:0007669"/>
    <property type="project" value="UniProtKB-KW"/>
</dbReference>
<feature type="binding site" evidence="17">
    <location>
        <position position="64"/>
    </location>
    <ligand>
        <name>chlorophyll a</name>
        <dbReference type="ChEBI" id="CHEBI:58416"/>
        <label>1</label>
    </ligand>
</feature>
<keyword evidence="13 18" id="KW-0157">Chromophore</keyword>
<feature type="binding site" description="axial binding residue" evidence="17">
    <location>
        <position position="152"/>
    </location>
    <ligand>
        <name>chlorophyll b</name>
        <dbReference type="ChEBI" id="CHEBI:61721"/>
        <label>1</label>
    </ligand>
    <ligandPart>
        <name>Mg</name>
        <dbReference type="ChEBI" id="CHEBI:25107"/>
    </ligandPart>
</feature>
<dbReference type="PANTHER" id="PTHR21649">
    <property type="entry name" value="CHLOROPHYLL A/B BINDING PROTEIN"/>
    <property type="match status" value="1"/>
</dbReference>
<evidence type="ECO:0000256" key="9">
    <source>
        <dbReference type="ARBA" id="ARBA00022836"/>
    </source>
</evidence>
<feature type="binding site" evidence="17">
    <location>
        <position position="126"/>
    </location>
    <ligand>
        <name>chlorophyll a</name>
        <dbReference type="ChEBI" id="CHEBI:58416"/>
        <label>1</label>
    </ligand>
</feature>
<keyword evidence="6 18" id="KW-0934">Plastid</keyword>
<dbReference type="InterPro" id="IPR022796">
    <property type="entry name" value="Chloroa_b-bind"/>
</dbReference>
<evidence type="ECO:0000256" key="10">
    <source>
        <dbReference type="ARBA" id="ARBA00022842"/>
    </source>
</evidence>
<comment type="caution">
    <text evidence="19">The sequence shown here is derived from an EMBL/GenBank/DDBJ whole genome shotgun (WGS) entry which is preliminary data.</text>
</comment>
<proteinExistence type="inferred from homology"/>
<dbReference type="AlphaFoldDB" id="A0A9D4TV63"/>
<evidence type="ECO:0000256" key="8">
    <source>
        <dbReference type="ARBA" id="ARBA00022723"/>
    </source>
</evidence>
<name>A0A9D4TV63_CHLVU</name>
<dbReference type="GO" id="GO:0009523">
    <property type="term" value="C:photosystem II"/>
    <property type="evidence" value="ECO:0007669"/>
    <property type="project" value="UniProtKB-KW"/>
</dbReference>
<comment type="subcellular location">
    <subcellularLocation>
        <location evidence="1">Plastid</location>
        <location evidence="1">Chloroplast thylakoid membrane</location>
        <topology evidence="1">Multi-pass membrane protein</topology>
    </subcellularLocation>
</comment>
<feature type="binding site" evidence="17">
    <location>
        <position position="77"/>
    </location>
    <ligand>
        <name>chlorophyll a</name>
        <dbReference type="ChEBI" id="CHEBI:58416"/>
        <label>1</label>
    </ligand>
</feature>
<evidence type="ECO:0000256" key="4">
    <source>
        <dbReference type="ARBA" id="ARBA00022531"/>
    </source>
</evidence>
<dbReference type="GO" id="GO:0009535">
    <property type="term" value="C:chloroplast thylakoid membrane"/>
    <property type="evidence" value="ECO:0007669"/>
    <property type="project" value="UniProtKB-SubCell"/>
</dbReference>
<evidence type="ECO:0000256" key="18">
    <source>
        <dbReference type="RuleBase" id="RU363080"/>
    </source>
</evidence>
<evidence type="ECO:0000256" key="14">
    <source>
        <dbReference type="ARBA" id="ARBA00023078"/>
    </source>
</evidence>
<keyword evidence="15" id="KW-0472">Membrane</keyword>
<dbReference type="GO" id="GO:0009765">
    <property type="term" value="P:photosynthesis, light harvesting"/>
    <property type="evidence" value="ECO:0007669"/>
    <property type="project" value="InterPro"/>
</dbReference>
<accession>A0A9D4TV63</accession>
<evidence type="ECO:0000256" key="7">
    <source>
        <dbReference type="ARBA" id="ARBA00022692"/>
    </source>
</evidence>
<reference evidence="19" key="2">
    <citation type="submission" date="2020-11" db="EMBL/GenBank/DDBJ databases">
        <authorList>
            <person name="Cecchin M."/>
            <person name="Marcolungo L."/>
            <person name="Rossato M."/>
            <person name="Girolomoni L."/>
            <person name="Cosentino E."/>
            <person name="Cuine S."/>
            <person name="Li-Beisson Y."/>
            <person name="Delledonne M."/>
            <person name="Ballottari M."/>
        </authorList>
    </citation>
    <scope>NUCLEOTIDE SEQUENCE</scope>
    <source>
        <strain evidence="19">211/11P</strain>
        <tissue evidence="19">Whole cell</tissue>
    </source>
</reference>
<feature type="binding site" evidence="17">
    <location>
        <position position="116"/>
    </location>
    <ligand>
        <name>chlorophyll a</name>
        <dbReference type="ChEBI" id="CHEBI:58416"/>
        <label>1</label>
    </ligand>
</feature>
<evidence type="ECO:0000256" key="15">
    <source>
        <dbReference type="ARBA" id="ARBA00023136"/>
    </source>
</evidence>
<evidence type="ECO:0000256" key="11">
    <source>
        <dbReference type="ARBA" id="ARBA00022946"/>
    </source>
</evidence>
<dbReference type="InterPro" id="IPR001344">
    <property type="entry name" value="Chloro_AB-bd_pln"/>
</dbReference>
<keyword evidence="4 18" id="KW-0602">Photosynthesis</keyword>
<evidence type="ECO:0000256" key="12">
    <source>
        <dbReference type="ARBA" id="ARBA00022989"/>
    </source>
</evidence>
<dbReference type="FunFam" id="1.10.3460.10:FF:000021">
    <property type="entry name" value="Chlorophyll a-b binding protein, chloroplastic"/>
    <property type="match status" value="1"/>
</dbReference>
<keyword evidence="16 18" id="KW-0604">Photosystem II</keyword>
<protein>
    <recommendedName>
        <fullName evidence="18">Chlorophyll a-b binding protein, chloroplastic</fullName>
    </recommendedName>
</protein>
<feature type="binding site" evidence="17">
    <location>
        <position position="58"/>
    </location>
    <ligand>
        <name>chlorophyll a</name>
        <dbReference type="ChEBI" id="CHEBI:58416"/>
        <label>1</label>
    </ligand>
</feature>
<keyword evidence="20" id="KW-1185">Reference proteome</keyword>
<keyword evidence="2 17" id="KW-0148">Chlorophyll</keyword>
<dbReference type="EMBL" id="SIDB01000002">
    <property type="protein sequence ID" value="KAI3435702.1"/>
    <property type="molecule type" value="Genomic_DNA"/>
</dbReference>
<keyword evidence="14 18" id="KW-0793">Thylakoid</keyword>
<evidence type="ECO:0000313" key="19">
    <source>
        <dbReference type="EMBL" id="KAI3435702.1"/>
    </source>
</evidence>
<feature type="binding site" evidence="17">
    <location>
        <position position="198"/>
    </location>
    <ligand>
        <name>chlorophyll a</name>
        <dbReference type="ChEBI" id="CHEBI:58416"/>
        <label>1</label>
    </ligand>
</feature>
<feature type="binding site" evidence="17">
    <location>
        <position position="225"/>
    </location>
    <ligand>
        <name>chlorophyll a</name>
        <dbReference type="ChEBI" id="CHEBI:58416"/>
        <label>1</label>
    </ligand>
</feature>
<feature type="binding site" evidence="17">
    <location>
        <position position="80"/>
    </location>
    <ligand>
        <name>chlorophyll a</name>
        <dbReference type="ChEBI" id="CHEBI:58416"/>
        <label>1</label>
    </ligand>
</feature>
<dbReference type="OrthoDB" id="423598at2759"/>
<evidence type="ECO:0000256" key="6">
    <source>
        <dbReference type="ARBA" id="ARBA00022640"/>
    </source>
</evidence>
<gene>
    <name evidence="19" type="ORF">D9Q98_001760</name>
</gene>
<keyword evidence="5" id="KW-0597">Phosphoprotein</keyword>
<dbReference type="Proteomes" id="UP001055712">
    <property type="component" value="Unassembled WGS sequence"/>
</dbReference>
<dbReference type="GO" id="GO:0016168">
    <property type="term" value="F:chlorophyll binding"/>
    <property type="evidence" value="ECO:0007669"/>
    <property type="project" value="UniProtKB-KW"/>
</dbReference>
<comment type="similarity">
    <text evidence="18">Belongs to the light-harvesting chlorophyll a/b-binding (LHC) protein family.</text>
</comment>
<reference evidence="19" key="1">
    <citation type="journal article" date="2019" name="Plant J.">
        <title>Chlorella vulgaris genome assembly and annotation reveals the molecular basis for metabolic acclimation to high light conditions.</title>
        <authorList>
            <person name="Cecchin M."/>
            <person name="Marcolungo L."/>
            <person name="Rossato M."/>
            <person name="Girolomoni L."/>
            <person name="Cosentino E."/>
            <person name="Cuine S."/>
            <person name="Li-Beisson Y."/>
            <person name="Delledonne M."/>
            <person name="Ballottari M."/>
        </authorList>
    </citation>
    <scope>NUCLEOTIDE SEQUENCE</scope>
    <source>
        <strain evidence="19">211/11P</strain>
    </source>
</reference>
<evidence type="ECO:0000313" key="20">
    <source>
        <dbReference type="Proteomes" id="UP001055712"/>
    </source>
</evidence>
<keyword evidence="12" id="KW-1133">Transmembrane helix</keyword>
<organism evidence="19 20">
    <name type="scientific">Chlorella vulgaris</name>
    <name type="common">Green alga</name>
    <dbReference type="NCBI Taxonomy" id="3077"/>
    <lineage>
        <taxon>Eukaryota</taxon>
        <taxon>Viridiplantae</taxon>
        <taxon>Chlorophyta</taxon>
        <taxon>core chlorophytes</taxon>
        <taxon>Trebouxiophyceae</taxon>
        <taxon>Chlorellales</taxon>
        <taxon>Chlorellaceae</taxon>
        <taxon>Chlorella clade</taxon>
        <taxon>Chlorella</taxon>
    </lineage>
</organism>
<evidence type="ECO:0000256" key="17">
    <source>
        <dbReference type="PIRSR" id="PIRSR601344-1"/>
    </source>
</evidence>
<keyword evidence="10" id="KW-0460">Magnesium</keyword>
<dbReference type="Gene3D" id="1.10.3460.10">
    <property type="entry name" value="Chlorophyll a/b binding protein domain"/>
    <property type="match status" value="1"/>
</dbReference>
<feature type="binding site" description="axial binding residue" evidence="17">
    <location>
        <position position="136"/>
    </location>
    <ligand>
        <name>chlorophyll b</name>
        <dbReference type="ChEBI" id="CHEBI:61721"/>
        <label>1</label>
    </ligand>
    <ligandPart>
        <name>Mg</name>
        <dbReference type="ChEBI" id="CHEBI:25107"/>
    </ligandPart>
</feature>
<feature type="binding site" description="axial binding residue" evidence="17">
    <location>
        <position position="144"/>
    </location>
    <ligand>
        <name>chlorophyll b</name>
        <dbReference type="ChEBI" id="CHEBI:61721"/>
        <label>1</label>
    </ligand>
    <ligandPart>
        <name>Mg</name>
        <dbReference type="ChEBI" id="CHEBI:25107"/>
    </ligandPart>
</feature>
<evidence type="ECO:0000256" key="1">
    <source>
        <dbReference type="ARBA" id="ARBA00004454"/>
    </source>
</evidence>
<feature type="binding site" description="axial binding residue" evidence="17">
    <location>
        <position position="82"/>
    </location>
    <ligand>
        <name>chlorophyll b</name>
        <dbReference type="ChEBI" id="CHEBI:61721"/>
        <label>1</label>
    </ligand>
    <ligandPart>
        <name>Mg</name>
        <dbReference type="ChEBI" id="CHEBI:25107"/>
    </ligandPart>
</feature>
<keyword evidence="9 18" id="KW-0603">Photosystem I</keyword>